<dbReference type="EMBL" id="FNXT01000305">
    <property type="protein sequence ID" value="SZX63328.1"/>
    <property type="molecule type" value="Genomic_DNA"/>
</dbReference>
<reference evidence="2 3" key="1">
    <citation type="submission" date="2016-10" db="EMBL/GenBank/DDBJ databases">
        <authorList>
            <person name="Cai Z."/>
        </authorList>
    </citation>
    <scope>NUCLEOTIDE SEQUENCE [LARGE SCALE GENOMIC DNA]</scope>
</reference>
<name>A0A383VCP2_TETOB</name>
<dbReference type="AlphaFoldDB" id="A0A383VCP2"/>
<protein>
    <submittedName>
        <fullName evidence="2">Uncharacterized protein</fullName>
    </submittedName>
</protein>
<dbReference type="Proteomes" id="UP000256970">
    <property type="component" value="Unassembled WGS sequence"/>
</dbReference>
<accession>A0A383VCP2</accession>
<sequence>MRALPSPSVVALRLPHLSVLLAACCMRLKFTVRFLTLTRCEVADSRAVNLTLRPTLMVLPLSDVMIRNLAGRGEGLRTCDAGGGGSGSSSSSSGGDRQ</sequence>
<evidence type="ECO:0000313" key="3">
    <source>
        <dbReference type="Proteomes" id="UP000256970"/>
    </source>
</evidence>
<proteinExistence type="predicted"/>
<dbReference type="PROSITE" id="PS51257">
    <property type="entry name" value="PROKAR_LIPOPROTEIN"/>
    <property type="match status" value="1"/>
</dbReference>
<gene>
    <name evidence="2" type="ORF">BQ4739_LOCUS3886</name>
</gene>
<feature type="region of interest" description="Disordered" evidence="1">
    <location>
        <begin position="76"/>
        <end position="98"/>
    </location>
</feature>
<keyword evidence="3" id="KW-1185">Reference proteome</keyword>
<organism evidence="2 3">
    <name type="scientific">Tetradesmus obliquus</name>
    <name type="common">Green alga</name>
    <name type="synonym">Acutodesmus obliquus</name>
    <dbReference type="NCBI Taxonomy" id="3088"/>
    <lineage>
        <taxon>Eukaryota</taxon>
        <taxon>Viridiplantae</taxon>
        <taxon>Chlorophyta</taxon>
        <taxon>core chlorophytes</taxon>
        <taxon>Chlorophyceae</taxon>
        <taxon>CS clade</taxon>
        <taxon>Sphaeropleales</taxon>
        <taxon>Scenedesmaceae</taxon>
        <taxon>Tetradesmus</taxon>
    </lineage>
</organism>
<evidence type="ECO:0000313" key="2">
    <source>
        <dbReference type="EMBL" id="SZX63328.1"/>
    </source>
</evidence>
<evidence type="ECO:0000256" key="1">
    <source>
        <dbReference type="SAM" id="MobiDB-lite"/>
    </source>
</evidence>
<feature type="compositionally biased region" description="Low complexity" evidence="1">
    <location>
        <begin position="88"/>
        <end position="98"/>
    </location>
</feature>